<reference evidence="9" key="1">
    <citation type="submission" date="2021-02" db="EMBL/GenBank/DDBJ databases">
        <authorList>
            <person name="Nowell W R."/>
        </authorList>
    </citation>
    <scope>NUCLEOTIDE SEQUENCE</scope>
    <source>
        <strain evidence="9">Ploen Becks lab</strain>
    </source>
</reference>
<dbReference type="GO" id="GO:0003964">
    <property type="term" value="F:RNA-directed DNA polymerase activity"/>
    <property type="evidence" value="ECO:0007669"/>
    <property type="project" value="UniProtKB-KW"/>
</dbReference>
<dbReference type="AlphaFoldDB" id="A0A814PFJ0"/>
<keyword evidence="4" id="KW-0540">Nuclease</keyword>
<dbReference type="InterPro" id="IPR051320">
    <property type="entry name" value="Viral_Replic_Matur_Polypro"/>
</dbReference>
<dbReference type="CDD" id="cd01647">
    <property type="entry name" value="RT_LTR"/>
    <property type="match status" value="1"/>
</dbReference>
<feature type="non-terminal residue" evidence="9">
    <location>
        <position position="361"/>
    </location>
</feature>
<feature type="domain" description="Reverse transcriptase" evidence="8">
    <location>
        <begin position="2"/>
        <end position="179"/>
    </location>
</feature>
<sequence length="361" mass="41886">MLEAKIIRPSKSPWSSPIIVVPKKNGQKRICIDYRKLNSITETEKWPLPNINDLLDRLRDSVWFSVIDLKSGYWQILMDDESITLTAFTTPDGHYEFVRLPFGFKNAPTDFSRIMKMIFGDLTFVEVYIDDIIVHSIDFTSHLEHIREVFRKLRNANLRLNPDKCAWFSKEVKVLGHIVSHNLIKMDPQKIEAISKRKAPPNLKQLQSFIGMCNQYRRFIKDFSCIAKPLFHLFSKNVKFEWHDDCQTAFQTLKKKLCSYPILRIYDPKKPCTLYVDASGFALGAILTQKDENGNEYTIAFASILLNKSEISLTITEKECLSIVFGIKEFRIYLHGIKFSLVVDHWAVVNLGTFFQHLLLA</sequence>
<evidence type="ECO:0000256" key="7">
    <source>
        <dbReference type="ARBA" id="ARBA00022918"/>
    </source>
</evidence>
<dbReference type="GO" id="GO:0008233">
    <property type="term" value="F:peptidase activity"/>
    <property type="evidence" value="ECO:0007669"/>
    <property type="project" value="UniProtKB-KW"/>
</dbReference>
<dbReference type="InterPro" id="IPR000477">
    <property type="entry name" value="RT_dom"/>
</dbReference>
<dbReference type="GO" id="GO:0006508">
    <property type="term" value="P:proteolysis"/>
    <property type="evidence" value="ECO:0007669"/>
    <property type="project" value="UniProtKB-KW"/>
</dbReference>
<protein>
    <recommendedName>
        <fullName evidence="8">Reverse transcriptase domain-containing protein</fullName>
    </recommendedName>
</protein>
<evidence type="ECO:0000256" key="6">
    <source>
        <dbReference type="ARBA" id="ARBA00022801"/>
    </source>
</evidence>
<dbReference type="CDD" id="cd09274">
    <property type="entry name" value="RNase_HI_RT_Ty3"/>
    <property type="match status" value="1"/>
</dbReference>
<evidence type="ECO:0000256" key="5">
    <source>
        <dbReference type="ARBA" id="ARBA00022759"/>
    </source>
</evidence>
<evidence type="ECO:0000313" key="10">
    <source>
        <dbReference type="Proteomes" id="UP000663879"/>
    </source>
</evidence>
<dbReference type="EMBL" id="CAJNOC010007821">
    <property type="protein sequence ID" value="CAF1105606.1"/>
    <property type="molecule type" value="Genomic_DNA"/>
</dbReference>
<dbReference type="Gene3D" id="3.30.70.270">
    <property type="match status" value="2"/>
</dbReference>
<dbReference type="GO" id="GO:0004519">
    <property type="term" value="F:endonuclease activity"/>
    <property type="evidence" value="ECO:0007669"/>
    <property type="project" value="UniProtKB-KW"/>
</dbReference>
<dbReference type="Proteomes" id="UP000663879">
    <property type="component" value="Unassembled WGS sequence"/>
</dbReference>
<keyword evidence="3" id="KW-0548">Nucleotidyltransferase</keyword>
<keyword evidence="2" id="KW-0808">Transferase</keyword>
<evidence type="ECO:0000256" key="1">
    <source>
        <dbReference type="ARBA" id="ARBA00022670"/>
    </source>
</evidence>
<accession>A0A814PFJ0</accession>
<dbReference type="PANTHER" id="PTHR33064">
    <property type="entry name" value="POL PROTEIN"/>
    <property type="match status" value="1"/>
</dbReference>
<proteinExistence type="predicted"/>
<dbReference type="PROSITE" id="PS50878">
    <property type="entry name" value="RT_POL"/>
    <property type="match status" value="1"/>
</dbReference>
<organism evidence="9 10">
    <name type="scientific">Brachionus calyciflorus</name>
    <dbReference type="NCBI Taxonomy" id="104777"/>
    <lineage>
        <taxon>Eukaryota</taxon>
        <taxon>Metazoa</taxon>
        <taxon>Spiralia</taxon>
        <taxon>Gnathifera</taxon>
        <taxon>Rotifera</taxon>
        <taxon>Eurotatoria</taxon>
        <taxon>Monogononta</taxon>
        <taxon>Pseudotrocha</taxon>
        <taxon>Ploima</taxon>
        <taxon>Brachionidae</taxon>
        <taxon>Brachionus</taxon>
    </lineage>
</organism>
<feature type="non-terminal residue" evidence="9">
    <location>
        <position position="1"/>
    </location>
</feature>
<dbReference type="PANTHER" id="PTHR33064:SF37">
    <property type="entry name" value="RIBONUCLEASE H"/>
    <property type="match status" value="1"/>
</dbReference>
<dbReference type="InterPro" id="IPR043502">
    <property type="entry name" value="DNA/RNA_pol_sf"/>
</dbReference>
<gene>
    <name evidence="9" type="ORF">OXX778_LOCUS21370</name>
</gene>
<keyword evidence="1" id="KW-0645">Protease</keyword>
<dbReference type="InterPro" id="IPR041577">
    <property type="entry name" value="RT_RNaseH_2"/>
</dbReference>
<dbReference type="Pfam" id="PF17919">
    <property type="entry name" value="RT_RNaseH_2"/>
    <property type="match status" value="1"/>
</dbReference>
<keyword evidence="10" id="KW-1185">Reference proteome</keyword>
<dbReference type="Gene3D" id="3.10.10.10">
    <property type="entry name" value="HIV Type 1 Reverse Transcriptase, subunit A, domain 1"/>
    <property type="match status" value="1"/>
</dbReference>
<keyword evidence="6" id="KW-0378">Hydrolase</keyword>
<dbReference type="FunFam" id="3.30.70.270:FF:000020">
    <property type="entry name" value="Transposon Tf2-6 polyprotein-like Protein"/>
    <property type="match status" value="1"/>
</dbReference>
<name>A0A814PFJ0_9BILA</name>
<dbReference type="SUPFAM" id="SSF56672">
    <property type="entry name" value="DNA/RNA polymerases"/>
    <property type="match status" value="1"/>
</dbReference>
<evidence type="ECO:0000259" key="8">
    <source>
        <dbReference type="PROSITE" id="PS50878"/>
    </source>
</evidence>
<evidence type="ECO:0000256" key="3">
    <source>
        <dbReference type="ARBA" id="ARBA00022695"/>
    </source>
</evidence>
<dbReference type="Pfam" id="PF00078">
    <property type="entry name" value="RVT_1"/>
    <property type="match status" value="1"/>
</dbReference>
<evidence type="ECO:0000256" key="4">
    <source>
        <dbReference type="ARBA" id="ARBA00022722"/>
    </source>
</evidence>
<comment type="caution">
    <text evidence="9">The sequence shown here is derived from an EMBL/GenBank/DDBJ whole genome shotgun (WGS) entry which is preliminary data.</text>
</comment>
<evidence type="ECO:0000313" key="9">
    <source>
        <dbReference type="EMBL" id="CAF1105606.1"/>
    </source>
</evidence>
<dbReference type="InterPro" id="IPR043128">
    <property type="entry name" value="Rev_trsase/Diguanyl_cyclase"/>
</dbReference>
<dbReference type="OrthoDB" id="116078at2759"/>
<evidence type="ECO:0000256" key="2">
    <source>
        <dbReference type="ARBA" id="ARBA00022679"/>
    </source>
</evidence>
<keyword evidence="7" id="KW-0695">RNA-directed DNA polymerase</keyword>
<dbReference type="FunFam" id="3.10.10.10:FF:000007">
    <property type="entry name" value="Retrovirus-related Pol polyprotein from transposon 17.6-like Protein"/>
    <property type="match status" value="1"/>
</dbReference>
<keyword evidence="5" id="KW-0255">Endonuclease</keyword>